<organism evidence="1 2">
    <name type="scientific">Taenia crassiceps</name>
    <dbReference type="NCBI Taxonomy" id="6207"/>
    <lineage>
        <taxon>Eukaryota</taxon>
        <taxon>Metazoa</taxon>
        <taxon>Spiralia</taxon>
        <taxon>Lophotrochozoa</taxon>
        <taxon>Platyhelminthes</taxon>
        <taxon>Cestoda</taxon>
        <taxon>Eucestoda</taxon>
        <taxon>Cyclophyllidea</taxon>
        <taxon>Taeniidae</taxon>
        <taxon>Taenia</taxon>
    </lineage>
</organism>
<evidence type="ECO:0000313" key="1">
    <source>
        <dbReference type="EMBL" id="KAL5108031.1"/>
    </source>
</evidence>
<comment type="caution">
    <text evidence="1">The sequence shown here is derived from an EMBL/GenBank/DDBJ whole genome shotgun (WGS) entry which is preliminary data.</text>
</comment>
<proteinExistence type="predicted"/>
<accession>A0ABR4QE53</accession>
<evidence type="ECO:0000313" key="2">
    <source>
        <dbReference type="Proteomes" id="UP001651158"/>
    </source>
</evidence>
<sequence length="164" mass="18437">MHSLDPTPQRASFMSLSTIYASPASRCRETMTSEPPQKMSCVKRSIINARILFKSTTAFPCWLAHKNSLTRLPSIFLAETAGQFFEASSSDNKPIYFQKVVSRVASLAEKQLSCLDEEVDNSKSNSYTICPIVTVKKLHSVVTKMFALGRNHEGSSYRMQQYQN</sequence>
<keyword evidence="2" id="KW-1185">Reference proteome</keyword>
<dbReference type="Proteomes" id="UP001651158">
    <property type="component" value="Unassembled WGS sequence"/>
</dbReference>
<protein>
    <submittedName>
        <fullName evidence="1">Uncharacterized protein</fullName>
    </submittedName>
</protein>
<reference evidence="1 2" key="1">
    <citation type="journal article" date="2022" name="Front. Cell. Infect. Microbiol.">
        <title>The Genomes of Two Strains of Taenia crassiceps the Animal Model for the Study of Human Cysticercosis.</title>
        <authorList>
            <person name="Bobes R.J."/>
            <person name="Estrada K."/>
            <person name="Rios-Valencia D.G."/>
            <person name="Calderon-Gallegos A."/>
            <person name="de la Torre P."/>
            <person name="Carrero J.C."/>
            <person name="Sanchez-Flores A."/>
            <person name="Laclette J.P."/>
        </authorList>
    </citation>
    <scope>NUCLEOTIDE SEQUENCE [LARGE SCALE GENOMIC DNA]</scope>
    <source>
        <strain evidence="1">WFUcys</strain>
    </source>
</reference>
<name>A0ABR4QE53_9CEST</name>
<gene>
    <name evidence="1" type="ORF">TcWFU_007890</name>
</gene>
<dbReference type="EMBL" id="JAKROA010000004">
    <property type="protein sequence ID" value="KAL5108031.1"/>
    <property type="molecule type" value="Genomic_DNA"/>
</dbReference>